<dbReference type="Proteomes" id="UP000007755">
    <property type="component" value="Unassembled WGS sequence"/>
</dbReference>
<sequence>SFSGAFEDWPSFRDIFLSIVGNNPSISNVEKFHHLKHCLEGSAEALIRPLATTGDNYSRTLLYKHYENKKELRSNFCTFTAV</sequence>
<organism evidence="2">
    <name type="scientific">Acromyrmex echinatior</name>
    <name type="common">Panamanian leafcutter ant</name>
    <name type="synonym">Acromyrmex octospinosus echinatior</name>
    <dbReference type="NCBI Taxonomy" id="103372"/>
    <lineage>
        <taxon>Eukaryota</taxon>
        <taxon>Metazoa</taxon>
        <taxon>Ecdysozoa</taxon>
        <taxon>Arthropoda</taxon>
        <taxon>Hexapoda</taxon>
        <taxon>Insecta</taxon>
        <taxon>Pterygota</taxon>
        <taxon>Neoptera</taxon>
        <taxon>Endopterygota</taxon>
        <taxon>Hymenoptera</taxon>
        <taxon>Apocrita</taxon>
        <taxon>Aculeata</taxon>
        <taxon>Formicoidea</taxon>
        <taxon>Formicidae</taxon>
        <taxon>Myrmicinae</taxon>
        <taxon>Acromyrmex</taxon>
    </lineage>
</organism>
<feature type="non-terminal residue" evidence="1">
    <location>
        <position position="82"/>
    </location>
</feature>
<keyword evidence="2" id="KW-1185">Reference proteome</keyword>
<evidence type="ECO:0000313" key="1">
    <source>
        <dbReference type="EMBL" id="EGI69748.1"/>
    </source>
</evidence>
<accession>F4W7S9</accession>
<proteinExistence type="predicted"/>
<dbReference type="InParanoid" id="F4W7S9"/>
<dbReference type="OrthoDB" id="7553032at2759"/>
<dbReference type="EMBL" id="GL887878">
    <property type="protein sequence ID" value="EGI69748.1"/>
    <property type="molecule type" value="Genomic_DNA"/>
</dbReference>
<dbReference type="Pfam" id="PF03564">
    <property type="entry name" value="DUF1759"/>
    <property type="match status" value="1"/>
</dbReference>
<dbReference type="AlphaFoldDB" id="F4W7S9"/>
<feature type="non-terminal residue" evidence="1">
    <location>
        <position position="1"/>
    </location>
</feature>
<reference evidence="1" key="1">
    <citation type="submission" date="2011-02" db="EMBL/GenBank/DDBJ databases">
        <title>The genome of the leaf-cutting ant Acromyrmex echinatior suggests key adaptations to social evolution and fungus farming.</title>
        <authorList>
            <person name="Nygaard S."/>
            <person name="Zhang G."/>
        </authorList>
    </citation>
    <scope>NUCLEOTIDE SEQUENCE</scope>
</reference>
<protein>
    <submittedName>
        <fullName evidence="1">Uncharacterized protein</fullName>
    </submittedName>
</protein>
<dbReference type="InterPro" id="IPR005312">
    <property type="entry name" value="DUF1759"/>
</dbReference>
<gene>
    <name evidence="1" type="ORF">G5I_01503</name>
</gene>
<evidence type="ECO:0000313" key="2">
    <source>
        <dbReference type="Proteomes" id="UP000007755"/>
    </source>
</evidence>
<name>F4W7S9_ACREC</name>